<evidence type="ECO:0000313" key="2">
    <source>
        <dbReference type="EMBL" id="ADI63406.1"/>
    </source>
</evidence>
<accession>D7E2M9</accession>
<evidence type="ECO:0000256" key="1">
    <source>
        <dbReference type="SAM" id="Phobius"/>
    </source>
</evidence>
<dbReference type="HOGENOM" id="CLU_2602510_0_0_3"/>
<dbReference type="Proteomes" id="UP000001511">
    <property type="component" value="Chromosome"/>
</dbReference>
<keyword evidence="1" id="KW-0472">Membrane</keyword>
<reference evidence="2 3" key="1">
    <citation type="journal article" date="2010" name="PLoS ONE">
        <title>Genome erosion in a nitrogen-fixing vertically transmitted endosymbiotic multicellular cyanobacterium.</title>
        <authorList>
            <person name="Ran L."/>
            <person name="Larsson J."/>
            <person name="Vigil-Stenman T."/>
            <person name="Nylander J.A."/>
            <person name="Ininbergs K."/>
            <person name="Zheng W.W."/>
            <person name="Lapidus A."/>
            <person name="Lowry S."/>
            <person name="Haselkorn R."/>
            <person name="Bergman B."/>
        </authorList>
    </citation>
    <scope>NUCLEOTIDE SEQUENCE [LARGE SCALE GENOMIC DNA]</scope>
    <source>
        <strain evidence="2 3">0708</strain>
    </source>
</reference>
<evidence type="ECO:0000313" key="3">
    <source>
        <dbReference type="Proteomes" id="UP000001511"/>
    </source>
</evidence>
<dbReference type="EMBL" id="CP002059">
    <property type="protein sequence ID" value="ADI63406.1"/>
    <property type="molecule type" value="Genomic_DNA"/>
</dbReference>
<keyword evidence="1" id="KW-0812">Transmembrane</keyword>
<name>D7E2M9_NOSA0</name>
<sequence length="79" mass="9296">MLDYPALRTLRKASYSMTFQTFSYQFLNLLNLLMLDVILIGISFVKNVRIQLSAVSFFRLTPKIPTYLIINQFLKHSDY</sequence>
<keyword evidence="1" id="KW-1133">Transmembrane helix</keyword>
<organism evidence="2 3">
    <name type="scientific">Nostoc azollae (strain 0708)</name>
    <name type="common">Anabaena azollae (strain 0708)</name>
    <dbReference type="NCBI Taxonomy" id="551115"/>
    <lineage>
        <taxon>Bacteria</taxon>
        <taxon>Bacillati</taxon>
        <taxon>Cyanobacteriota</taxon>
        <taxon>Cyanophyceae</taxon>
        <taxon>Nostocales</taxon>
        <taxon>Nostocaceae</taxon>
        <taxon>Trichormus</taxon>
    </lineage>
</organism>
<keyword evidence="3" id="KW-1185">Reference proteome</keyword>
<feature type="transmembrane region" description="Helical" evidence="1">
    <location>
        <begin position="26"/>
        <end position="45"/>
    </location>
</feature>
<gene>
    <name evidence="2" type="ordered locus">Aazo_1044</name>
</gene>
<proteinExistence type="predicted"/>
<dbReference type="KEGG" id="naz:Aazo_1044"/>
<dbReference type="AlphaFoldDB" id="D7E2M9"/>
<protein>
    <submittedName>
        <fullName evidence="2">Uncharacterized protein</fullName>
    </submittedName>
</protein>